<feature type="region of interest" description="Disordered" evidence="1">
    <location>
        <begin position="29"/>
        <end position="49"/>
    </location>
</feature>
<accession>A0A9R0SBD7</accession>
<reference evidence="2 3" key="1">
    <citation type="submission" date="2017-09" db="EMBL/GenBank/DDBJ databases">
        <authorList>
            <consortium name="International Durum Wheat Genome Sequencing Consortium (IDWGSC)"/>
            <person name="Milanesi L."/>
        </authorList>
    </citation>
    <scope>NUCLEOTIDE SEQUENCE [LARGE SCALE GENOMIC DNA]</scope>
    <source>
        <strain evidence="3">cv. Svevo</strain>
    </source>
</reference>
<keyword evidence="3" id="KW-1185">Reference proteome</keyword>
<dbReference type="Gramene" id="TRITD4Av1G053710.1">
    <property type="protein sequence ID" value="TRITD4Av1G053710.1"/>
    <property type="gene ID" value="TRITD4Av1G053710"/>
</dbReference>
<feature type="compositionally biased region" description="Basic and acidic residues" evidence="1">
    <location>
        <begin position="106"/>
        <end position="115"/>
    </location>
</feature>
<gene>
    <name evidence="2" type="ORF">TRITD_4Av1G053710</name>
</gene>
<evidence type="ECO:0000256" key="1">
    <source>
        <dbReference type="SAM" id="MobiDB-lite"/>
    </source>
</evidence>
<proteinExistence type="predicted"/>
<evidence type="ECO:0000313" key="2">
    <source>
        <dbReference type="EMBL" id="VAH89867.1"/>
    </source>
</evidence>
<feature type="region of interest" description="Disordered" evidence="1">
    <location>
        <begin position="86"/>
        <end position="119"/>
    </location>
</feature>
<dbReference type="AlphaFoldDB" id="A0A9R0SBD7"/>
<protein>
    <submittedName>
        <fullName evidence="2">Uncharacterized protein</fullName>
    </submittedName>
</protein>
<dbReference type="Proteomes" id="UP000324705">
    <property type="component" value="Chromosome 4A"/>
</dbReference>
<dbReference type="EMBL" id="LT934117">
    <property type="protein sequence ID" value="VAH89867.1"/>
    <property type="molecule type" value="Genomic_DNA"/>
</dbReference>
<name>A0A9R0SBD7_TRITD</name>
<dbReference type="OMA" id="PWRRWVQ"/>
<evidence type="ECO:0000313" key="3">
    <source>
        <dbReference type="Proteomes" id="UP000324705"/>
    </source>
</evidence>
<sequence length="163" mass="17238">MGTMTEGRKHEAEAWLDCSDSRTAKDKVAGVGLGAKQGRRSSCSGRCDKGNRVEARRKAAAANRVGGEHEMASERVQLLLLPTLTEERSGGGASEAAAPGRRGGRRGVEGRRSGAEQRLGSRVGGGVMVVIDLDLVKGIGRLPWRRWVQFAALRGESTGRSGG</sequence>
<organism evidence="2 3">
    <name type="scientific">Triticum turgidum subsp. durum</name>
    <name type="common">Durum wheat</name>
    <name type="synonym">Triticum durum</name>
    <dbReference type="NCBI Taxonomy" id="4567"/>
    <lineage>
        <taxon>Eukaryota</taxon>
        <taxon>Viridiplantae</taxon>
        <taxon>Streptophyta</taxon>
        <taxon>Embryophyta</taxon>
        <taxon>Tracheophyta</taxon>
        <taxon>Spermatophyta</taxon>
        <taxon>Magnoliopsida</taxon>
        <taxon>Liliopsida</taxon>
        <taxon>Poales</taxon>
        <taxon>Poaceae</taxon>
        <taxon>BOP clade</taxon>
        <taxon>Pooideae</taxon>
        <taxon>Triticodae</taxon>
        <taxon>Triticeae</taxon>
        <taxon>Triticinae</taxon>
        <taxon>Triticum</taxon>
    </lineage>
</organism>